<sequence length="307" mass="31464">LPSGSALGAAEALGPFGDLSVFDLGEQDGGSGHRLTGGNQGQQIGVGLGPGQVGGIDRGADALGAAGHEGHGDAGEQGDQRQAGADDHSGAVAVRLQRRPRGGFLQVFIAHDPEGARGLSRLAELHGLELGGQGFQTGLDVGGQLDLQRAGLAALGHDAVELGFRELDDAVDEVAQDVGQVLVRRRLELLPGEGGVRVFRAIGGQVPAPVVGGQQFQRLIHEDAPAHAGRELAAVPVQPVESLQLVHRLPRLARAQDGRGEADGVEGHIVLAHELDVAHGVFRIGGALVQTPPRTPVSAGLLRPLLG</sequence>
<proteinExistence type="predicted"/>
<dbReference type="AlphaFoldDB" id="A0A0N4Z874"/>
<feature type="region of interest" description="Disordered" evidence="1">
    <location>
        <begin position="24"/>
        <end position="88"/>
    </location>
</feature>
<dbReference type="WBParaSite" id="PTRK_0000343000.1">
    <property type="protein sequence ID" value="PTRK_0000343000.1"/>
    <property type="gene ID" value="PTRK_0000343000"/>
</dbReference>
<evidence type="ECO:0000313" key="2">
    <source>
        <dbReference type="Proteomes" id="UP000038045"/>
    </source>
</evidence>
<protein>
    <submittedName>
        <fullName evidence="3">RNA polymerase beta subunit</fullName>
    </submittedName>
</protein>
<evidence type="ECO:0000313" key="3">
    <source>
        <dbReference type="WBParaSite" id="PTRK_0000343000.1"/>
    </source>
</evidence>
<reference evidence="3" key="1">
    <citation type="submission" date="2017-02" db="UniProtKB">
        <authorList>
            <consortium name="WormBaseParasite"/>
        </authorList>
    </citation>
    <scope>IDENTIFICATION</scope>
</reference>
<accession>A0A0N4Z874</accession>
<keyword evidence="2" id="KW-1185">Reference proteome</keyword>
<name>A0A0N4Z874_PARTI</name>
<dbReference type="Proteomes" id="UP000038045">
    <property type="component" value="Unplaced"/>
</dbReference>
<evidence type="ECO:0000256" key="1">
    <source>
        <dbReference type="SAM" id="MobiDB-lite"/>
    </source>
</evidence>
<organism evidence="2 3">
    <name type="scientific">Parastrongyloides trichosuri</name>
    <name type="common">Possum-specific nematode worm</name>
    <dbReference type="NCBI Taxonomy" id="131310"/>
    <lineage>
        <taxon>Eukaryota</taxon>
        <taxon>Metazoa</taxon>
        <taxon>Ecdysozoa</taxon>
        <taxon>Nematoda</taxon>
        <taxon>Chromadorea</taxon>
        <taxon>Rhabditida</taxon>
        <taxon>Tylenchina</taxon>
        <taxon>Panagrolaimomorpha</taxon>
        <taxon>Strongyloidoidea</taxon>
        <taxon>Strongyloididae</taxon>
        <taxon>Parastrongyloides</taxon>
    </lineage>
</organism>
<feature type="compositionally biased region" description="Gly residues" evidence="1">
    <location>
        <begin position="38"/>
        <end position="57"/>
    </location>
</feature>